<dbReference type="AlphaFoldDB" id="I3D4B2"/>
<dbReference type="SUPFAM" id="SSF56322">
    <property type="entry name" value="ADC synthase"/>
    <property type="match status" value="1"/>
</dbReference>
<protein>
    <submittedName>
        <fullName evidence="1">Uncharacterized protein</fullName>
    </submittedName>
</protein>
<sequence>MLVDLGRNDIGRVCKYGTVHPESLMEIKDSVTFNILSVMWLVI</sequence>
<reference evidence="1 2" key="1">
    <citation type="journal article" date="2012" name="J. Bacteriol.">
        <title>Genome sequence of "Candidatus Nitrosopumilus salaria" BD31, an ammonia-oxidizing archaeon from the San Francisco Bay estuary.</title>
        <authorList>
            <person name="Mosier A.C."/>
            <person name="Allen E.E."/>
            <person name="Kim M."/>
            <person name="Ferriera S."/>
            <person name="Francis C.A."/>
        </authorList>
    </citation>
    <scope>NUCLEOTIDE SEQUENCE [LARGE SCALE GENOMIC DNA]</scope>
    <source>
        <strain evidence="1 2">BD31</strain>
    </source>
</reference>
<dbReference type="Proteomes" id="UP000003423">
    <property type="component" value="Unassembled WGS sequence"/>
</dbReference>
<evidence type="ECO:0000313" key="2">
    <source>
        <dbReference type="Proteomes" id="UP000003423"/>
    </source>
</evidence>
<organism evidence="1 2">
    <name type="scientific">Candidatus Nitrosopumilus salarius BD31</name>
    <dbReference type="NCBI Taxonomy" id="859350"/>
    <lineage>
        <taxon>Archaea</taxon>
        <taxon>Nitrososphaerota</taxon>
        <taxon>Nitrososphaeria</taxon>
        <taxon>Nitrosopumilales</taxon>
        <taxon>Nitrosopumilaceae</taxon>
        <taxon>Nitrosopumilus</taxon>
    </lineage>
</organism>
<evidence type="ECO:0000313" key="1">
    <source>
        <dbReference type="EMBL" id="EIJ66555.1"/>
    </source>
</evidence>
<dbReference type="Gene3D" id="3.60.120.10">
    <property type="entry name" value="Anthranilate synthase"/>
    <property type="match status" value="1"/>
</dbReference>
<accession>I3D4B2</accession>
<gene>
    <name evidence="1" type="ORF">BD31_I2196</name>
</gene>
<comment type="caution">
    <text evidence="1">The sequence shown here is derived from an EMBL/GenBank/DDBJ whole genome shotgun (WGS) entry which is preliminary data.</text>
</comment>
<proteinExistence type="predicted"/>
<name>I3D4B2_9ARCH</name>
<keyword evidence="2" id="KW-1185">Reference proteome</keyword>
<dbReference type="EMBL" id="AEXL02000050">
    <property type="protein sequence ID" value="EIJ66555.1"/>
    <property type="molecule type" value="Genomic_DNA"/>
</dbReference>
<dbReference type="PATRIC" id="fig|859350.6.peg.438"/>
<dbReference type="InterPro" id="IPR005801">
    <property type="entry name" value="ADC_synthase"/>
</dbReference>